<accession>A0A915L5A7</accession>
<protein>
    <submittedName>
        <fullName evidence="2">Uncharacterized protein</fullName>
    </submittedName>
</protein>
<dbReference type="Proteomes" id="UP000887565">
    <property type="component" value="Unplaced"/>
</dbReference>
<keyword evidence="1" id="KW-1185">Reference proteome</keyword>
<dbReference type="AlphaFoldDB" id="A0A915L5A7"/>
<organism evidence="1 2">
    <name type="scientific">Romanomermis culicivorax</name>
    <name type="common">Nematode worm</name>
    <dbReference type="NCBI Taxonomy" id="13658"/>
    <lineage>
        <taxon>Eukaryota</taxon>
        <taxon>Metazoa</taxon>
        <taxon>Ecdysozoa</taxon>
        <taxon>Nematoda</taxon>
        <taxon>Enoplea</taxon>
        <taxon>Dorylaimia</taxon>
        <taxon>Mermithida</taxon>
        <taxon>Mermithoidea</taxon>
        <taxon>Mermithidae</taxon>
        <taxon>Romanomermis</taxon>
    </lineage>
</organism>
<sequence length="66" mass="7007">MLVEDGFLFGCEAEMKQRIETPSSVATVSNEGTASETKLGNLKFGGILPTAKCVRPFSATIAILET</sequence>
<dbReference type="WBParaSite" id="nRc.2.0.1.t46270-RA">
    <property type="protein sequence ID" value="nRc.2.0.1.t46270-RA"/>
    <property type="gene ID" value="nRc.2.0.1.g46270"/>
</dbReference>
<proteinExistence type="predicted"/>
<name>A0A915L5A7_ROMCU</name>
<reference evidence="2" key="1">
    <citation type="submission" date="2022-11" db="UniProtKB">
        <authorList>
            <consortium name="WormBaseParasite"/>
        </authorList>
    </citation>
    <scope>IDENTIFICATION</scope>
</reference>
<evidence type="ECO:0000313" key="1">
    <source>
        <dbReference type="Proteomes" id="UP000887565"/>
    </source>
</evidence>
<evidence type="ECO:0000313" key="2">
    <source>
        <dbReference type="WBParaSite" id="nRc.2.0.1.t46270-RA"/>
    </source>
</evidence>